<name>A0A9P7YMQ6_9HELO</name>
<dbReference type="PANTHER" id="PTHR39606:SF1">
    <property type="entry name" value="CELL SURFACE PROTEIN"/>
    <property type="match status" value="1"/>
</dbReference>
<reference evidence="2" key="1">
    <citation type="journal article" date="2021" name="IMA Fungus">
        <title>Genomic characterization of three marine fungi, including Emericellopsis atlantica sp. nov. with signatures of a generalist lifestyle and marine biomass degradation.</title>
        <authorList>
            <person name="Hagestad O.C."/>
            <person name="Hou L."/>
            <person name="Andersen J.H."/>
            <person name="Hansen E.H."/>
            <person name="Altermark B."/>
            <person name="Li C."/>
            <person name="Kuhnert E."/>
            <person name="Cox R.J."/>
            <person name="Crous P.W."/>
            <person name="Spatafora J.W."/>
            <person name="Lail K."/>
            <person name="Amirebrahimi M."/>
            <person name="Lipzen A."/>
            <person name="Pangilinan J."/>
            <person name="Andreopoulos W."/>
            <person name="Hayes R.D."/>
            <person name="Ng V."/>
            <person name="Grigoriev I.V."/>
            <person name="Jackson S.A."/>
            <person name="Sutton T.D.S."/>
            <person name="Dobson A.D.W."/>
            <person name="Rama T."/>
        </authorList>
    </citation>
    <scope>NUCLEOTIDE SEQUENCE</scope>
    <source>
        <strain evidence="2">TRa018bII</strain>
    </source>
</reference>
<feature type="compositionally biased region" description="Polar residues" evidence="1">
    <location>
        <begin position="116"/>
        <end position="131"/>
    </location>
</feature>
<feature type="region of interest" description="Disordered" evidence="1">
    <location>
        <begin position="1"/>
        <end position="383"/>
    </location>
</feature>
<feature type="compositionally biased region" description="Basic and acidic residues" evidence="1">
    <location>
        <begin position="222"/>
        <end position="231"/>
    </location>
</feature>
<protein>
    <submittedName>
        <fullName evidence="2">Uncharacterized protein</fullName>
    </submittedName>
</protein>
<accession>A0A9P7YMQ6</accession>
<feature type="compositionally biased region" description="Low complexity" evidence="1">
    <location>
        <begin position="72"/>
        <end position="84"/>
    </location>
</feature>
<comment type="caution">
    <text evidence="2">The sequence shown here is derived from an EMBL/GenBank/DDBJ whole genome shotgun (WGS) entry which is preliminary data.</text>
</comment>
<organism evidence="2 3">
    <name type="scientific">Amylocarpus encephaloides</name>
    <dbReference type="NCBI Taxonomy" id="45428"/>
    <lineage>
        <taxon>Eukaryota</taxon>
        <taxon>Fungi</taxon>
        <taxon>Dikarya</taxon>
        <taxon>Ascomycota</taxon>
        <taxon>Pezizomycotina</taxon>
        <taxon>Leotiomycetes</taxon>
        <taxon>Helotiales</taxon>
        <taxon>Helotiales incertae sedis</taxon>
        <taxon>Amylocarpus</taxon>
    </lineage>
</organism>
<evidence type="ECO:0000313" key="2">
    <source>
        <dbReference type="EMBL" id="KAG9236362.1"/>
    </source>
</evidence>
<feature type="compositionally biased region" description="Basic and acidic residues" evidence="1">
    <location>
        <begin position="161"/>
        <end position="172"/>
    </location>
</feature>
<keyword evidence="3" id="KW-1185">Reference proteome</keyword>
<feature type="compositionally biased region" description="Polar residues" evidence="1">
    <location>
        <begin position="52"/>
        <end position="64"/>
    </location>
</feature>
<feature type="compositionally biased region" description="Basic and acidic residues" evidence="1">
    <location>
        <begin position="272"/>
        <end position="282"/>
    </location>
</feature>
<gene>
    <name evidence="2" type="ORF">BJ875DRAFT_232749</name>
</gene>
<feature type="compositionally biased region" description="Low complexity" evidence="1">
    <location>
        <begin position="232"/>
        <end position="268"/>
    </location>
</feature>
<feature type="compositionally biased region" description="Polar residues" evidence="1">
    <location>
        <begin position="149"/>
        <end position="160"/>
    </location>
</feature>
<feature type="compositionally biased region" description="Low complexity" evidence="1">
    <location>
        <begin position="335"/>
        <end position="346"/>
    </location>
</feature>
<feature type="compositionally biased region" description="Low complexity" evidence="1">
    <location>
        <begin position="25"/>
        <end position="36"/>
    </location>
</feature>
<evidence type="ECO:0000256" key="1">
    <source>
        <dbReference type="SAM" id="MobiDB-lite"/>
    </source>
</evidence>
<dbReference type="EMBL" id="MU251409">
    <property type="protein sequence ID" value="KAG9236362.1"/>
    <property type="molecule type" value="Genomic_DNA"/>
</dbReference>
<dbReference type="Proteomes" id="UP000824998">
    <property type="component" value="Unassembled WGS sequence"/>
</dbReference>
<feature type="compositionally biased region" description="Low complexity" evidence="1">
    <location>
        <begin position="300"/>
        <end position="328"/>
    </location>
</feature>
<proteinExistence type="predicted"/>
<feature type="compositionally biased region" description="Polar residues" evidence="1">
    <location>
        <begin position="283"/>
        <end position="294"/>
    </location>
</feature>
<evidence type="ECO:0000313" key="3">
    <source>
        <dbReference type="Proteomes" id="UP000824998"/>
    </source>
</evidence>
<feature type="compositionally biased region" description="Polar residues" evidence="1">
    <location>
        <begin position="354"/>
        <end position="383"/>
    </location>
</feature>
<sequence length="383" mass="37725">MEKIKNILSGKHKHDEKTHQSGHNTSTATPSTAPTAGTVSGQGSHFGGETRTGMTGVTGSQVSSHMPGEFPADASAAGYSTAATQPGDGQEPPTTAGLHSSSKASRADPRVDPDLDNSQTVGKAGAYSNTQGTGYDSGVGSTGGSSTTASPQLSNVANKSNPRDDSDLDGSRTADNFGTSVTNTGSAAVGSTTAPRGFPLGSSAGSTNAGPRPSNMPNQADPRVDPDRDGPRAAGNTAGTAAIGGTTTARSFPLGGTSSSTSSGLHSSDLANKADPRVDSDNSRLTGISESTMGRSHPLHSGSGNTSVTSTGSGTSTTGHTLTTTGSGHHLGRDAAAVGTAAAAGEGVHHRNKQSSLGSTTEPSGIASSSLHTASGASLPQHP</sequence>
<feature type="compositionally biased region" description="Polar residues" evidence="1">
    <location>
        <begin position="173"/>
        <end position="194"/>
    </location>
</feature>
<dbReference type="PANTHER" id="PTHR39606">
    <property type="entry name" value="SURFACE PROTEIN, PUTATIVE-RELATED"/>
    <property type="match status" value="1"/>
</dbReference>
<dbReference type="AlphaFoldDB" id="A0A9P7YMQ6"/>